<protein>
    <submittedName>
        <fullName evidence="1">Uncharacterized protein</fullName>
    </submittedName>
</protein>
<accession>A0A344USV1</accession>
<name>A0A344USV1_9ACTN</name>
<sequence length="46" mass="4877">MSIIDIETACTLREMGSTDLLGALEAPDEQLSVGLAFADTDPPGRR</sequence>
<evidence type="ECO:0000313" key="1">
    <source>
        <dbReference type="EMBL" id="AXE38349.1"/>
    </source>
</evidence>
<dbReference type="EMBL" id="CP025198">
    <property type="protein sequence ID" value="AXE38349.1"/>
    <property type="molecule type" value="Genomic_DNA"/>
</dbReference>
<proteinExistence type="predicted"/>
<reference evidence="1 2" key="1">
    <citation type="submission" date="2017-12" db="EMBL/GenBank/DDBJ databases">
        <title>The whole genome sequence of the Acidipropionibacterium virtanenii sp. nov. type strain JS278.</title>
        <authorList>
            <person name="Laine P."/>
            <person name="Deptula P."/>
            <person name="Varmanen P."/>
            <person name="Auvinen P."/>
        </authorList>
    </citation>
    <scope>NUCLEOTIDE SEQUENCE [LARGE SCALE GENOMIC DNA]</scope>
    <source>
        <strain evidence="1 2">JS278</strain>
    </source>
</reference>
<dbReference type="Proteomes" id="UP000251995">
    <property type="component" value="Chromosome"/>
</dbReference>
<gene>
    <name evidence="1" type="ORF">JS278_01169</name>
</gene>
<dbReference type="AlphaFoldDB" id="A0A344USV1"/>
<evidence type="ECO:0000313" key="2">
    <source>
        <dbReference type="Proteomes" id="UP000251995"/>
    </source>
</evidence>
<keyword evidence="2" id="KW-1185">Reference proteome</keyword>
<dbReference type="KEGG" id="acij:JS278_01169"/>
<organism evidence="1 2">
    <name type="scientific">Acidipropionibacterium virtanenii</name>
    <dbReference type="NCBI Taxonomy" id="2057246"/>
    <lineage>
        <taxon>Bacteria</taxon>
        <taxon>Bacillati</taxon>
        <taxon>Actinomycetota</taxon>
        <taxon>Actinomycetes</taxon>
        <taxon>Propionibacteriales</taxon>
        <taxon>Propionibacteriaceae</taxon>
        <taxon>Acidipropionibacterium</taxon>
    </lineage>
</organism>